<feature type="region of interest" description="Disordered" evidence="8">
    <location>
        <begin position="660"/>
        <end position="799"/>
    </location>
</feature>
<protein>
    <recommendedName>
        <fullName evidence="2">histidine kinase</fullName>
        <ecNumber evidence="2">2.7.13.3</ecNumber>
    </recommendedName>
</protein>
<dbReference type="Gene3D" id="3.30.565.10">
    <property type="entry name" value="Histidine kinase-like ATPase, C-terminal domain"/>
    <property type="match status" value="1"/>
</dbReference>
<evidence type="ECO:0000256" key="4">
    <source>
        <dbReference type="ARBA" id="ARBA00022679"/>
    </source>
</evidence>
<dbReference type="SMART" id="SM00387">
    <property type="entry name" value="HATPase_c"/>
    <property type="match status" value="1"/>
</dbReference>
<proteinExistence type="predicted"/>
<dbReference type="Pfam" id="PF08376">
    <property type="entry name" value="NIT"/>
    <property type="match status" value="1"/>
</dbReference>
<dbReference type="InterPro" id="IPR050428">
    <property type="entry name" value="TCS_sensor_his_kinase"/>
</dbReference>
<dbReference type="SUPFAM" id="SSF55874">
    <property type="entry name" value="ATPase domain of HSP90 chaperone/DNA topoisomerase II/histidine kinase"/>
    <property type="match status" value="1"/>
</dbReference>
<dbReference type="EMBL" id="JABVEC010000032">
    <property type="protein sequence ID" value="MBC6469841.1"/>
    <property type="molecule type" value="Genomic_DNA"/>
</dbReference>
<feature type="domain" description="Histidine kinase" evidence="9">
    <location>
        <begin position="520"/>
        <end position="625"/>
    </location>
</feature>
<dbReference type="InterPro" id="IPR013587">
    <property type="entry name" value="Nitrate/nitrite_sensing"/>
</dbReference>
<accession>A0ABR7LYK8</accession>
<dbReference type="Proteomes" id="UP000805614">
    <property type="component" value="Unassembled WGS sequence"/>
</dbReference>
<evidence type="ECO:0000256" key="5">
    <source>
        <dbReference type="ARBA" id="ARBA00022692"/>
    </source>
</evidence>
<comment type="caution">
    <text evidence="10">The sequence shown here is derived from an EMBL/GenBank/DDBJ whole genome shotgun (WGS) entry which is preliminary data.</text>
</comment>
<keyword evidence="7" id="KW-1133">Transmembrane helix</keyword>
<keyword evidence="5" id="KW-0812">Transmembrane</keyword>
<gene>
    <name evidence="10" type="ORF">HKK74_30745</name>
</gene>
<dbReference type="RefSeq" id="WP_187246888.1">
    <property type="nucleotide sequence ID" value="NZ_BAAAOK010000011.1"/>
</dbReference>
<keyword evidence="4" id="KW-0808">Transferase</keyword>
<keyword evidence="6" id="KW-0418">Kinase</keyword>
<feature type="compositionally biased region" description="Low complexity" evidence="8">
    <location>
        <begin position="684"/>
        <end position="717"/>
    </location>
</feature>
<evidence type="ECO:0000259" key="9">
    <source>
        <dbReference type="PROSITE" id="PS50109"/>
    </source>
</evidence>
<feature type="compositionally biased region" description="Basic and acidic residues" evidence="8">
    <location>
        <begin position="782"/>
        <end position="799"/>
    </location>
</feature>
<evidence type="ECO:0000256" key="2">
    <source>
        <dbReference type="ARBA" id="ARBA00012438"/>
    </source>
</evidence>
<evidence type="ECO:0000256" key="7">
    <source>
        <dbReference type="ARBA" id="ARBA00022989"/>
    </source>
</evidence>
<dbReference type="Pfam" id="PF02518">
    <property type="entry name" value="HATPase_c"/>
    <property type="match status" value="1"/>
</dbReference>
<evidence type="ECO:0000313" key="10">
    <source>
        <dbReference type="EMBL" id="MBC6469841.1"/>
    </source>
</evidence>
<sequence length="799" mass="87355">MRSRMRSIRFKVFVLLLIPTISLVGLWTYAVSLTLTDVLEKRRYDTAATEYGELIQGLAGAVAAERQASVMVLSTGDVAPRRELYAGRGRTDGMVDRFRRISRENRSEGVNTRIADRRLDGLLRTLDGLGTTRQGVDAGSVDRLQALRSYNLMVDELWGFSEGLTVTTDVRLYRWADATILGAHATEIISRESTLVAGALATRGRLSVEERRVFVEMVTQQRQLWARQRSLMDPGAYARLERHFAGPVYADVKAMEDRLLDETGDLTSADATDWQNKVPPLIAALDTAHVESNTALAAHADDLRRELLLRLVLGGGLGLLAIVASIVISVRFGRRLSRELVDLRSSATELADVRLPAVVERLRRSEDVDVAAEAPEPRLGKINEVSAVARSFATVRRTAIEAAVGQAELRKGVNQIFLNIARRNQSLLHRQLFMLDALESRAEPDVLEDLFQLDHLTTRMRRHAEGLIILSGAAPGRGWRDPVRIVDVLRGAVAEVEDYARVAVLTTSQDAVIGTAVADVIHLIAELMENATSFSPPNTEVHVMADMVSNGLAVEIEDRGLGISPAVLDEINQKLADTPEFDLADTDQLGLFVVSRLAERHGIHVSLRRSPYGGTSAIVLLPHGICVSRNDLPTLPEPGGMAPAPRETRADVRLLRNVARTRRSDTAPERAPLEQAPIEQAPLQQAPPERAPFQQAAPEQAPPERAVPPARAAEQAPSDAGAPAATHAGLPRRIRQQNLAPQLRGKYPSQSAGDREAGGEGARSPEQTSAMLASMQAGWRRGRTEAKDKMRPVDGEGPK</sequence>
<name>A0ABR7LYK8_9ACTN</name>
<keyword evidence="3" id="KW-0597">Phosphoprotein</keyword>
<keyword evidence="11" id="KW-1185">Reference proteome</keyword>
<reference evidence="10 11" key="1">
    <citation type="submission" date="2020-06" db="EMBL/GenBank/DDBJ databases">
        <title>Actinomadura xiongansis sp. nov., isolated from soil of Baiyangdian.</title>
        <authorList>
            <person name="Zhang X."/>
        </authorList>
    </citation>
    <scope>NUCLEOTIDE SEQUENCE [LARGE SCALE GENOMIC DNA]</scope>
    <source>
        <strain evidence="10 11">HBUM206468</strain>
    </source>
</reference>
<dbReference type="InterPro" id="IPR036890">
    <property type="entry name" value="HATPase_C_sf"/>
</dbReference>
<evidence type="ECO:0000256" key="6">
    <source>
        <dbReference type="ARBA" id="ARBA00022777"/>
    </source>
</evidence>
<feature type="compositionally biased region" description="Basic and acidic residues" evidence="8">
    <location>
        <begin position="662"/>
        <end position="672"/>
    </location>
</feature>
<dbReference type="InterPro" id="IPR003594">
    <property type="entry name" value="HATPase_dom"/>
</dbReference>
<evidence type="ECO:0000256" key="3">
    <source>
        <dbReference type="ARBA" id="ARBA00022553"/>
    </source>
</evidence>
<evidence type="ECO:0000256" key="8">
    <source>
        <dbReference type="SAM" id="MobiDB-lite"/>
    </source>
</evidence>
<organism evidence="10 11">
    <name type="scientific">Actinomadura alba</name>
    <dbReference type="NCBI Taxonomy" id="406431"/>
    <lineage>
        <taxon>Bacteria</taxon>
        <taxon>Bacillati</taxon>
        <taxon>Actinomycetota</taxon>
        <taxon>Actinomycetes</taxon>
        <taxon>Streptosporangiales</taxon>
        <taxon>Thermomonosporaceae</taxon>
        <taxon>Actinomadura</taxon>
    </lineage>
</organism>
<keyword evidence="7" id="KW-0472">Membrane</keyword>
<dbReference type="PANTHER" id="PTHR45436:SF5">
    <property type="entry name" value="SENSOR HISTIDINE KINASE TRCS"/>
    <property type="match status" value="1"/>
</dbReference>
<dbReference type="PANTHER" id="PTHR45436">
    <property type="entry name" value="SENSOR HISTIDINE KINASE YKOH"/>
    <property type="match status" value="1"/>
</dbReference>
<dbReference type="EC" id="2.7.13.3" evidence="2"/>
<evidence type="ECO:0000313" key="11">
    <source>
        <dbReference type="Proteomes" id="UP000805614"/>
    </source>
</evidence>
<comment type="catalytic activity">
    <reaction evidence="1">
        <text>ATP + protein L-histidine = ADP + protein N-phospho-L-histidine.</text>
        <dbReference type="EC" id="2.7.13.3"/>
    </reaction>
</comment>
<dbReference type="InterPro" id="IPR005467">
    <property type="entry name" value="His_kinase_dom"/>
</dbReference>
<dbReference type="PROSITE" id="PS50109">
    <property type="entry name" value="HIS_KIN"/>
    <property type="match status" value="1"/>
</dbReference>
<evidence type="ECO:0000256" key="1">
    <source>
        <dbReference type="ARBA" id="ARBA00000085"/>
    </source>
</evidence>